<gene>
    <name evidence="2" type="ORF">EC957_007666</name>
</gene>
<proteinExistence type="predicted"/>
<protein>
    <submittedName>
        <fullName evidence="2">Uncharacterized protein</fullName>
    </submittedName>
</protein>
<sequence>MARLGLRPWPGGLMRSQLHIALRRRGILFKRIERLARKEDQTFEAHVRILMEKYKGKTVCAIANILESLEMLGPENVASPTTQPTKDKGKGKKDEDEGGGDKGEDEGEEEGEAIALDN</sequence>
<name>A0A9P6EXS6_9FUNG</name>
<reference evidence="2" key="1">
    <citation type="journal article" date="2020" name="Fungal Divers.">
        <title>Resolving the Mortierellaceae phylogeny through synthesis of multi-gene phylogenetics and phylogenomics.</title>
        <authorList>
            <person name="Vandepol N."/>
            <person name="Liber J."/>
            <person name="Desiro A."/>
            <person name="Na H."/>
            <person name="Kennedy M."/>
            <person name="Barry K."/>
            <person name="Grigoriev I.V."/>
            <person name="Miller A.N."/>
            <person name="O'Donnell K."/>
            <person name="Stajich J.E."/>
            <person name="Bonito G."/>
        </authorList>
    </citation>
    <scope>NUCLEOTIDE SEQUENCE</scope>
    <source>
        <strain evidence="2">NRRL 2591</strain>
    </source>
</reference>
<dbReference type="EMBL" id="JAAAXW010000362">
    <property type="protein sequence ID" value="KAF9537801.1"/>
    <property type="molecule type" value="Genomic_DNA"/>
</dbReference>
<feature type="compositionally biased region" description="Basic and acidic residues" evidence="1">
    <location>
        <begin position="85"/>
        <end position="102"/>
    </location>
</feature>
<evidence type="ECO:0000256" key="1">
    <source>
        <dbReference type="SAM" id="MobiDB-lite"/>
    </source>
</evidence>
<dbReference type="AlphaFoldDB" id="A0A9P6EXS6"/>
<feature type="compositionally biased region" description="Acidic residues" evidence="1">
    <location>
        <begin position="103"/>
        <end position="112"/>
    </location>
</feature>
<comment type="caution">
    <text evidence="2">The sequence shown here is derived from an EMBL/GenBank/DDBJ whole genome shotgun (WGS) entry which is preliminary data.</text>
</comment>
<accession>A0A9P6EXS6</accession>
<organism evidence="2 3">
    <name type="scientific">Mortierella hygrophila</name>
    <dbReference type="NCBI Taxonomy" id="979708"/>
    <lineage>
        <taxon>Eukaryota</taxon>
        <taxon>Fungi</taxon>
        <taxon>Fungi incertae sedis</taxon>
        <taxon>Mucoromycota</taxon>
        <taxon>Mortierellomycotina</taxon>
        <taxon>Mortierellomycetes</taxon>
        <taxon>Mortierellales</taxon>
        <taxon>Mortierellaceae</taxon>
        <taxon>Mortierella</taxon>
    </lineage>
</organism>
<keyword evidence="3" id="KW-1185">Reference proteome</keyword>
<evidence type="ECO:0000313" key="2">
    <source>
        <dbReference type="EMBL" id="KAF9537801.1"/>
    </source>
</evidence>
<feature type="region of interest" description="Disordered" evidence="1">
    <location>
        <begin position="72"/>
        <end position="118"/>
    </location>
</feature>
<dbReference type="Proteomes" id="UP000723463">
    <property type="component" value="Unassembled WGS sequence"/>
</dbReference>
<evidence type="ECO:0000313" key="3">
    <source>
        <dbReference type="Proteomes" id="UP000723463"/>
    </source>
</evidence>